<proteinExistence type="predicted"/>
<name>A0A1I8AAD3_9BILA</name>
<dbReference type="Proteomes" id="UP000095287">
    <property type="component" value="Unplaced"/>
</dbReference>
<evidence type="ECO:0000313" key="2">
    <source>
        <dbReference type="WBParaSite" id="L893_g3873.t1"/>
    </source>
</evidence>
<accession>A0A1I8AAD3</accession>
<reference evidence="2" key="1">
    <citation type="submission" date="2016-11" db="UniProtKB">
        <authorList>
            <consortium name="WormBaseParasite"/>
        </authorList>
    </citation>
    <scope>IDENTIFICATION</scope>
</reference>
<dbReference type="AlphaFoldDB" id="A0A1I8AAD3"/>
<evidence type="ECO:0000313" key="1">
    <source>
        <dbReference type="Proteomes" id="UP000095287"/>
    </source>
</evidence>
<organism evidence="1 2">
    <name type="scientific">Steinernema glaseri</name>
    <dbReference type="NCBI Taxonomy" id="37863"/>
    <lineage>
        <taxon>Eukaryota</taxon>
        <taxon>Metazoa</taxon>
        <taxon>Ecdysozoa</taxon>
        <taxon>Nematoda</taxon>
        <taxon>Chromadorea</taxon>
        <taxon>Rhabditida</taxon>
        <taxon>Tylenchina</taxon>
        <taxon>Panagrolaimomorpha</taxon>
        <taxon>Strongyloidoidea</taxon>
        <taxon>Steinernematidae</taxon>
        <taxon>Steinernema</taxon>
    </lineage>
</organism>
<protein>
    <submittedName>
        <fullName evidence="2">PH domain-containing protein</fullName>
    </submittedName>
</protein>
<keyword evidence="1" id="KW-1185">Reference proteome</keyword>
<sequence>MATGSEEPNGFESRAGFSRFESQVFAAGSLLATAEKEEAVAAVAAETETGWLEALRDRLEGRVLITIFRLALPQCLRSRVCFDVIRRRSQCRRLLQKPPNLLGWCIESDTLFNAFFIGDVYHLGQVGECAITMSLSSFLPICWCLWVEQQLVLLELFVHLTQKIEPEIVD</sequence>
<dbReference type="WBParaSite" id="L893_g3873.t1">
    <property type="protein sequence ID" value="L893_g3873.t1"/>
    <property type="gene ID" value="L893_g3873"/>
</dbReference>